<accession>A0ABN0PMA3</accession>
<evidence type="ECO:0000313" key="2">
    <source>
        <dbReference type="Proteomes" id="UP000017548"/>
    </source>
</evidence>
<dbReference type="RefSeq" id="WP_023267166.1">
    <property type="nucleotide sequence ID" value="NZ_AXZL01000066.1"/>
</dbReference>
<dbReference type="Proteomes" id="UP000017548">
    <property type="component" value="Unassembled WGS sequence"/>
</dbReference>
<reference evidence="1 2" key="1">
    <citation type="journal article" date="2013" name="Genome Announc.">
        <title>Draft Genome Sequence of Shewanella decolorationis S12, a Dye-Degrading Bacterium Isolated from a Wastewater Treatment Plant.</title>
        <authorList>
            <person name="Xu M."/>
            <person name="Fang Y."/>
            <person name="Liu J."/>
            <person name="Chen X."/>
            <person name="Sun G."/>
            <person name="Guo J."/>
            <person name="Hua Z."/>
            <person name="Tu Q."/>
            <person name="Wu L."/>
            <person name="Zhou J."/>
            <person name="Liu X."/>
        </authorList>
    </citation>
    <scope>NUCLEOTIDE SEQUENCE [LARGE SCALE GENOMIC DNA]</scope>
    <source>
        <strain evidence="1 2">S12</strain>
    </source>
</reference>
<keyword evidence="2" id="KW-1185">Reference proteome</keyword>
<sequence length="317" mass="36931">MSTTEIFVPPHPLNTAVLFLVFNRLDTTKQVFEAIRQAKPPRLYIAADGARATKEDEAEKVQAVRDYVIENIDWDCEVKTLFREKNLGCKYAVSGAITWFFENEQQGIILEDDCLPSQSFFWYCEELLTKYKNDNSVYLISGDARGPESFGMREDYGFCKYPLIWGWASWARAWKDYDPEMSDWTNQREILPSEISNYKPTVRFWGNIFEQMHNKEINTWDYQFSYLLLKNKGKCIVPKLNLITNVGFGVDATHTFSTDSEAANRTRYEIKIPLTHSSSFESEIKINDFYDRNVFLLKSFFKRVVSKSSKLIFGKIA</sequence>
<dbReference type="SUPFAM" id="SSF53448">
    <property type="entry name" value="Nucleotide-diphospho-sugar transferases"/>
    <property type="match status" value="1"/>
</dbReference>
<dbReference type="EMBL" id="AXZL01000066">
    <property type="protein sequence ID" value="ESE41251.1"/>
    <property type="molecule type" value="Genomic_DNA"/>
</dbReference>
<organism evidence="1 2">
    <name type="scientific">Shewanella decolorationis S12</name>
    <dbReference type="NCBI Taxonomy" id="1353536"/>
    <lineage>
        <taxon>Bacteria</taxon>
        <taxon>Pseudomonadati</taxon>
        <taxon>Pseudomonadota</taxon>
        <taxon>Gammaproteobacteria</taxon>
        <taxon>Alteromonadales</taxon>
        <taxon>Shewanellaceae</taxon>
        <taxon>Shewanella</taxon>
    </lineage>
</organism>
<gene>
    <name evidence="1" type="primary">fkbM</name>
    <name evidence="1" type="ORF">SHD_2161</name>
</gene>
<proteinExistence type="predicted"/>
<protein>
    <submittedName>
        <fullName evidence="1">Glyocosyltransferase protein</fullName>
    </submittedName>
</protein>
<name>A0ABN0PMA3_9GAMM</name>
<comment type="caution">
    <text evidence="1">The sequence shown here is derived from an EMBL/GenBank/DDBJ whole genome shotgun (WGS) entry which is preliminary data.</text>
</comment>
<evidence type="ECO:0000313" key="1">
    <source>
        <dbReference type="EMBL" id="ESE41251.1"/>
    </source>
</evidence>
<dbReference type="InterPro" id="IPR029044">
    <property type="entry name" value="Nucleotide-diphossugar_trans"/>
</dbReference>
<dbReference type="Gene3D" id="3.90.550.10">
    <property type="entry name" value="Spore Coat Polysaccharide Biosynthesis Protein SpsA, Chain A"/>
    <property type="match status" value="1"/>
</dbReference>